<evidence type="ECO:0000256" key="2">
    <source>
        <dbReference type="ARBA" id="ARBA00022691"/>
    </source>
</evidence>
<comment type="cofactor">
    <cofactor evidence="1">
        <name>[4Fe-4S] cluster</name>
        <dbReference type="ChEBI" id="CHEBI:49883"/>
    </cofactor>
</comment>
<evidence type="ECO:0000256" key="4">
    <source>
        <dbReference type="ARBA" id="ARBA00023004"/>
    </source>
</evidence>
<dbReference type="NCBIfam" id="NF033640">
    <property type="entry name" value="N_Twi_rSAM"/>
    <property type="match status" value="1"/>
</dbReference>
<evidence type="ECO:0000256" key="5">
    <source>
        <dbReference type="ARBA" id="ARBA00023014"/>
    </source>
</evidence>
<keyword evidence="5" id="KW-0411">Iron-sulfur</keyword>
<accession>A0ABU5VUC9</accession>
<dbReference type="InterPro" id="IPR007197">
    <property type="entry name" value="rSAM"/>
</dbReference>
<dbReference type="Pfam" id="PF04055">
    <property type="entry name" value="Radical_SAM"/>
    <property type="match status" value="1"/>
</dbReference>
<dbReference type="EMBL" id="JAYGJQ010000002">
    <property type="protein sequence ID" value="MEA9356661.1"/>
    <property type="molecule type" value="Genomic_DNA"/>
</dbReference>
<evidence type="ECO:0000313" key="9">
    <source>
        <dbReference type="Proteomes" id="UP001302274"/>
    </source>
</evidence>
<comment type="similarity">
    <text evidence="6">Belongs to the radical SAM superfamily. Anaerobic sulfatase-maturating enzyme family.</text>
</comment>
<evidence type="ECO:0000256" key="3">
    <source>
        <dbReference type="ARBA" id="ARBA00022723"/>
    </source>
</evidence>
<dbReference type="PANTHER" id="PTHR43273">
    <property type="entry name" value="ANAEROBIC SULFATASE-MATURATING ENZYME HOMOLOG ASLB-RELATED"/>
    <property type="match status" value="1"/>
</dbReference>
<evidence type="ECO:0000256" key="1">
    <source>
        <dbReference type="ARBA" id="ARBA00001966"/>
    </source>
</evidence>
<dbReference type="PANTHER" id="PTHR43273:SF3">
    <property type="entry name" value="ANAEROBIC SULFATASE-MATURATING ENZYME HOMOLOG ASLB-RELATED"/>
    <property type="match status" value="1"/>
</dbReference>
<organism evidence="8 9">
    <name type="scientific">Bacteriovorax antarcticus</name>
    <dbReference type="NCBI Taxonomy" id="3088717"/>
    <lineage>
        <taxon>Bacteria</taxon>
        <taxon>Pseudomonadati</taxon>
        <taxon>Bdellovibrionota</taxon>
        <taxon>Bacteriovoracia</taxon>
        <taxon>Bacteriovoracales</taxon>
        <taxon>Bacteriovoracaceae</taxon>
        <taxon>Bacteriovorax</taxon>
    </lineage>
</organism>
<feature type="domain" description="Radical SAM core" evidence="7">
    <location>
        <begin position="108"/>
        <end position="260"/>
    </location>
</feature>
<dbReference type="SFLD" id="SFLDS00029">
    <property type="entry name" value="Radical_SAM"/>
    <property type="match status" value="1"/>
</dbReference>
<comment type="caution">
    <text evidence="8">The sequence shown here is derived from an EMBL/GenBank/DDBJ whole genome shotgun (WGS) entry which is preliminary data.</text>
</comment>
<sequence length="392" mass="45158">MNNHKGCFLPLNALAVHPHGERKFCLTSTLPSIKNSEDFNFQRIKIHEELLNGEWPSSCKSCKFKEGQGIQSRRTRTWERKISRYGEAESVEMLAKQKEPYIRHLEITFSNLCNITCAMCSSEFSSSWIKLDKKALDSGLSFRDFTRPYQTVNRMSQETMEQILTHASEFDLVIIKGGEPTIEPLCLEFLQRLGKLRLENSPLVFIQTNGTRDPSEWLPCTEGLKLEVGFSLDGWGKVGDWIRGTSFDQVLKNFKTVANHPSVQEITVDFTFSLYNCFHLPEFFENILALKNETPKFKECAVFQWVQQFYASPLSLTLESRMKVKEQVSLVFDKDPALFLNYENLLKVLELPRLPETSIETARKWTGFMNDSRGFSIYDLQPELVSALEKSL</sequence>
<dbReference type="Gene3D" id="3.20.20.70">
    <property type="entry name" value="Aldolase class I"/>
    <property type="match status" value="1"/>
</dbReference>
<evidence type="ECO:0000259" key="7">
    <source>
        <dbReference type="Pfam" id="PF04055"/>
    </source>
</evidence>
<keyword evidence="3" id="KW-0479">Metal-binding</keyword>
<keyword evidence="4" id="KW-0408">Iron</keyword>
<evidence type="ECO:0000313" key="8">
    <source>
        <dbReference type="EMBL" id="MEA9356661.1"/>
    </source>
</evidence>
<dbReference type="InterPro" id="IPR023867">
    <property type="entry name" value="Sulphatase_maturase_rSAM"/>
</dbReference>
<dbReference type="SUPFAM" id="SSF102114">
    <property type="entry name" value="Radical SAM enzymes"/>
    <property type="match status" value="1"/>
</dbReference>
<dbReference type="InterPro" id="IPR013785">
    <property type="entry name" value="Aldolase_TIM"/>
</dbReference>
<name>A0ABU5VUC9_9BACT</name>
<protein>
    <submittedName>
        <fullName evidence="8">Twitch domain-containing radical SAM protein</fullName>
    </submittedName>
</protein>
<gene>
    <name evidence="8" type="ORF">SHI21_10615</name>
</gene>
<dbReference type="SFLD" id="SFLDG01067">
    <property type="entry name" value="SPASM/twitch_domain_containing"/>
    <property type="match status" value="1"/>
</dbReference>
<evidence type="ECO:0000256" key="6">
    <source>
        <dbReference type="ARBA" id="ARBA00023601"/>
    </source>
</evidence>
<reference evidence="8 9" key="1">
    <citation type="submission" date="2023-11" db="EMBL/GenBank/DDBJ databases">
        <title>A Novel Polar Bacteriovorax (B. antarcticus) Isolated from the Biocrust in Antarctica.</title>
        <authorList>
            <person name="Mun W."/>
            <person name="Choi S.Y."/>
            <person name="Mitchell R.J."/>
        </authorList>
    </citation>
    <scope>NUCLEOTIDE SEQUENCE [LARGE SCALE GENOMIC DNA]</scope>
    <source>
        <strain evidence="8 9">PP10</strain>
    </source>
</reference>
<dbReference type="Proteomes" id="UP001302274">
    <property type="component" value="Unassembled WGS sequence"/>
</dbReference>
<keyword evidence="2" id="KW-0949">S-adenosyl-L-methionine</keyword>
<proteinExistence type="inferred from homology"/>
<keyword evidence="9" id="KW-1185">Reference proteome</keyword>
<dbReference type="RefSeq" id="WP_323576481.1">
    <property type="nucleotide sequence ID" value="NZ_JAYGJQ010000002.1"/>
</dbReference>
<dbReference type="InterPro" id="IPR058240">
    <property type="entry name" value="rSAM_sf"/>
</dbReference>